<reference evidence="1 3" key="1">
    <citation type="journal article" date="2014" name="BMC Genomics">
        <title>Genome sequence of Anopheles sinensis provides insight into genetics basis of mosquito competence for malaria parasites.</title>
        <authorList>
            <person name="Zhou D."/>
            <person name="Zhang D."/>
            <person name="Ding G."/>
            <person name="Shi L."/>
            <person name="Hou Q."/>
            <person name="Ye Y."/>
            <person name="Xu Y."/>
            <person name="Zhou H."/>
            <person name="Xiong C."/>
            <person name="Li S."/>
            <person name="Yu J."/>
            <person name="Hong S."/>
            <person name="Yu X."/>
            <person name="Zou P."/>
            <person name="Chen C."/>
            <person name="Chang X."/>
            <person name="Wang W."/>
            <person name="Lv Y."/>
            <person name="Sun Y."/>
            <person name="Ma L."/>
            <person name="Shen B."/>
            <person name="Zhu C."/>
        </authorList>
    </citation>
    <scope>NUCLEOTIDE SEQUENCE [LARGE SCALE GENOMIC DNA]</scope>
</reference>
<dbReference type="AlphaFoldDB" id="A0A084WHV7"/>
<dbReference type="VEuPathDB" id="VectorBase:ASIC017819"/>
<proteinExistence type="predicted"/>
<evidence type="ECO:0000313" key="2">
    <source>
        <dbReference type="EnsemblMetazoa" id="ASIC017819-PA"/>
    </source>
</evidence>
<dbReference type="EMBL" id="KE525347">
    <property type="protein sequence ID" value="KFB49801.1"/>
    <property type="molecule type" value="Genomic_DNA"/>
</dbReference>
<dbReference type="EMBL" id="ATLV01023891">
    <property type="status" value="NOT_ANNOTATED_CDS"/>
    <property type="molecule type" value="Genomic_DNA"/>
</dbReference>
<reference evidence="2" key="2">
    <citation type="submission" date="2020-05" db="UniProtKB">
        <authorList>
            <consortium name="EnsemblMetazoa"/>
        </authorList>
    </citation>
    <scope>IDENTIFICATION</scope>
</reference>
<organism evidence="1">
    <name type="scientific">Anopheles sinensis</name>
    <name type="common">Mosquito</name>
    <dbReference type="NCBI Taxonomy" id="74873"/>
    <lineage>
        <taxon>Eukaryota</taxon>
        <taxon>Metazoa</taxon>
        <taxon>Ecdysozoa</taxon>
        <taxon>Arthropoda</taxon>
        <taxon>Hexapoda</taxon>
        <taxon>Insecta</taxon>
        <taxon>Pterygota</taxon>
        <taxon>Neoptera</taxon>
        <taxon>Endopterygota</taxon>
        <taxon>Diptera</taxon>
        <taxon>Nematocera</taxon>
        <taxon>Culicoidea</taxon>
        <taxon>Culicidae</taxon>
        <taxon>Anophelinae</taxon>
        <taxon>Anopheles</taxon>
    </lineage>
</organism>
<dbReference type="EnsemblMetazoa" id="ASIC017819-RA">
    <property type="protein sequence ID" value="ASIC017819-PA"/>
    <property type="gene ID" value="ASIC017819"/>
</dbReference>
<keyword evidence="3" id="KW-1185">Reference proteome</keyword>
<accession>A0A084WHV7</accession>
<evidence type="ECO:0000313" key="1">
    <source>
        <dbReference type="EMBL" id="KFB49801.1"/>
    </source>
</evidence>
<gene>
    <name evidence="1" type="ORF">ZHAS_00017819</name>
</gene>
<dbReference type="Proteomes" id="UP000030765">
    <property type="component" value="Unassembled WGS sequence"/>
</dbReference>
<name>A0A084WHV7_ANOSI</name>
<sequence length="85" mass="9386">MAISSSIRSHSLVVVLYRTVYVLWSKTSYQAGCSSTTTSRKLTLTATAKATRETRSHTRTRNGTVGRTDWLRLAAAVFVCPFTIS</sequence>
<evidence type="ECO:0000313" key="3">
    <source>
        <dbReference type="Proteomes" id="UP000030765"/>
    </source>
</evidence>
<protein>
    <submittedName>
        <fullName evidence="1 2">Uncharacterized protein</fullName>
    </submittedName>
</protein>